<protein>
    <submittedName>
        <fullName evidence="2">Uncharacterized protein</fullName>
    </submittedName>
</protein>
<dbReference type="Proteomes" id="UP000009071">
    <property type="component" value="Chromosome"/>
</dbReference>
<evidence type="ECO:0000256" key="1">
    <source>
        <dbReference type="SAM" id="MobiDB-lite"/>
    </source>
</evidence>
<dbReference type="STRING" id="573370.DMR_03260"/>
<organism evidence="2 3">
    <name type="scientific">Solidesulfovibrio magneticus (strain ATCC 700980 / DSM 13731 / RS-1)</name>
    <name type="common">Desulfovibrio magneticus</name>
    <dbReference type="NCBI Taxonomy" id="573370"/>
    <lineage>
        <taxon>Bacteria</taxon>
        <taxon>Pseudomonadati</taxon>
        <taxon>Thermodesulfobacteriota</taxon>
        <taxon>Desulfovibrionia</taxon>
        <taxon>Desulfovibrionales</taxon>
        <taxon>Desulfovibrionaceae</taxon>
        <taxon>Solidesulfovibrio</taxon>
    </lineage>
</organism>
<proteinExistence type="predicted"/>
<reference evidence="2 3" key="1">
    <citation type="journal article" date="2009" name="Genome Res.">
        <title>Whole genome sequence of Desulfovibrio magneticus strain RS-1 revealed common gene clusters in magnetotactic bacteria.</title>
        <authorList>
            <person name="Nakazawa H."/>
            <person name="Arakaki A."/>
            <person name="Narita-Yamada S."/>
            <person name="Yashiro I."/>
            <person name="Jinno K."/>
            <person name="Aoki N."/>
            <person name="Tsuruyama A."/>
            <person name="Okamura Y."/>
            <person name="Tanikawa S."/>
            <person name="Fujita N."/>
            <person name="Takeyama H."/>
            <person name="Matsunaga T."/>
        </authorList>
    </citation>
    <scope>NUCLEOTIDE SEQUENCE [LARGE SCALE GENOMIC DNA]</scope>
    <source>
        <strain evidence="3">ATCC 700980 / DSM 13731 / RS-1</strain>
    </source>
</reference>
<keyword evidence="3" id="KW-1185">Reference proteome</keyword>
<feature type="region of interest" description="Disordered" evidence="1">
    <location>
        <begin position="111"/>
        <end position="159"/>
    </location>
</feature>
<name>C4XH49_SOLM1</name>
<accession>C4XH49</accession>
<dbReference type="HOGENOM" id="CLU_140244_0_0_7"/>
<evidence type="ECO:0000313" key="3">
    <source>
        <dbReference type="Proteomes" id="UP000009071"/>
    </source>
</evidence>
<sequence length="159" mass="17226">MWRVCRLPSTAGPGGQIAFGRAGQFCYQGLSAAQHAAGFRGKGVVVEQVLLKMAKQLRAFDEASIMALWDKYAETVERFEPTQRWEEAVLVLAMIQGMRFKNQLFNHHWAKGRQPGEANEPAPAPAATDIAAPAPAAAKPGPKRQGKVLAFKPKDGGEA</sequence>
<dbReference type="KEGG" id="dma:DMR_03260"/>
<dbReference type="AlphaFoldDB" id="C4XH49"/>
<feature type="compositionally biased region" description="Low complexity" evidence="1">
    <location>
        <begin position="125"/>
        <end position="140"/>
    </location>
</feature>
<dbReference type="EMBL" id="AP010904">
    <property type="protein sequence ID" value="BAH73817.1"/>
    <property type="molecule type" value="Genomic_DNA"/>
</dbReference>
<gene>
    <name evidence="2" type="ordered locus">DMR_03260</name>
</gene>
<evidence type="ECO:0000313" key="2">
    <source>
        <dbReference type="EMBL" id="BAH73817.1"/>
    </source>
</evidence>
<dbReference type="eggNOG" id="ENOG50343K9">
    <property type="taxonomic scope" value="Bacteria"/>
</dbReference>